<dbReference type="EMBL" id="CAWYQH010000001">
    <property type="protein sequence ID" value="CAK8671195.1"/>
    <property type="molecule type" value="Genomic_DNA"/>
</dbReference>
<dbReference type="SUPFAM" id="SSF46565">
    <property type="entry name" value="Chaperone J-domain"/>
    <property type="match status" value="1"/>
</dbReference>
<dbReference type="InterPro" id="IPR018253">
    <property type="entry name" value="DnaJ_domain_CS"/>
</dbReference>
<accession>A0ABP0EV04</accession>
<feature type="compositionally biased region" description="Basic and acidic residues" evidence="2">
    <location>
        <begin position="263"/>
        <end position="278"/>
    </location>
</feature>
<keyword evidence="1" id="KW-0143">Chaperone</keyword>
<feature type="domain" description="J" evidence="3">
    <location>
        <begin position="3"/>
        <end position="69"/>
    </location>
</feature>
<dbReference type="PROSITE" id="PS50076">
    <property type="entry name" value="DNAJ_2"/>
    <property type="match status" value="1"/>
</dbReference>
<evidence type="ECO:0000313" key="4">
    <source>
        <dbReference type="EMBL" id="CAK8671195.1"/>
    </source>
</evidence>
<evidence type="ECO:0000256" key="2">
    <source>
        <dbReference type="SAM" id="MobiDB-lite"/>
    </source>
</evidence>
<dbReference type="PANTHER" id="PTHR45168">
    <property type="entry name" value="DNAJ HOMOLOG SUBFAMILY B MEMBER 2"/>
    <property type="match status" value="1"/>
</dbReference>
<gene>
    <name evidence="4" type="ORF">CVLEPA_LOCUS208</name>
</gene>
<feature type="compositionally biased region" description="Basic and acidic residues" evidence="2">
    <location>
        <begin position="214"/>
        <end position="228"/>
    </location>
</feature>
<keyword evidence="5" id="KW-1185">Reference proteome</keyword>
<dbReference type="InterPro" id="IPR036869">
    <property type="entry name" value="J_dom_sf"/>
</dbReference>
<evidence type="ECO:0000259" key="3">
    <source>
        <dbReference type="PROSITE" id="PS50076"/>
    </source>
</evidence>
<dbReference type="Pfam" id="PF00226">
    <property type="entry name" value="DnaJ"/>
    <property type="match status" value="1"/>
</dbReference>
<organism evidence="4 5">
    <name type="scientific">Clavelina lepadiformis</name>
    <name type="common">Light-bulb sea squirt</name>
    <name type="synonym">Ascidia lepadiformis</name>
    <dbReference type="NCBI Taxonomy" id="159417"/>
    <lineage>
        <taxon>Eukaryota</taxon>
        <taxon>Metazoa</taxon>
        <taxon>Chordata</taxon>
        <taxon>Tunicata</taxon>
        <taxon>Ascidiacea</taxon>
        <taxon>Aplousobranchia</taxon>
        <taxon>Clavelinidae</taxon>
        <taxon>Clavelina</taxon>
    </lineage>
</organism>
<dbReference type="InterPro" id="IPR043183">
    <property type="entry name" value="DNJB2/6-like"/>
</dbReference>
<protein>
    <recommendedName>
        <fullName evidence="3">J domain-containing protein</fullName>
    </recommendedName>
</protein>
<evidence type="ECO:0000313" key="5">
    <source>
        <dbReference type="Proteomes" id="UP001642483"/>
    </source>
</evidence>
<dbReference type="InterPro" id="IPR001623">
    <property type="entry name" value="DnaJ_domain"/>
</dbReference>
<dbReference type="CDD" id="cd06257">
    <property type="entry name" value="DnaJ"/>
    <property type="match status" value="1"/>
</dbReference>
<reference evidence="4 5" key="1">
    <citation type="submission" date="2024-02" db="EMBL/GenBank/DDBJ databases">
        <authorList>
            <person name="Daric V."/>
            <person name="Darras S."/>
        </authorList>
    </citation>
    <scope>NUCLEOTIDE SEQUENCE [LARGE SCALE GENOMIC DNA]</scope>
</reference>
<evidence type="ECO:0000256" key="1">
    <source>
        <dbReference type="ARBA" id="ARBA00023186"/>
    </source>
</evidence>
<dbReference type="SMART" id="SM00271">
    <property type="entry name" value="DnaJ"/>
    <property type="match status" value="1"/>
</dbReference>
<proteinExistence type="predicted"/>
<name>A0ABP0EV04_CLALP</name>
<dbReference type="Proteomes" id="UP001642483">
    <property type="component" value="Unassembled WGS sequence"/>
</dbReference>
<dbReference type="PANTHER" id="PTHR45168:SF3">
    <property type="entry name" value="DNAJ HEAT SHOCK PROTEIN FAMILY (HSP40) MEMBER B2"/>
    <property type="match status" value="1"/>
</dbReference>
<dbReference type="PRINTS" id="PR00625">
    <property type="entry name" value="JDOMAIN"/>
</dbReference>
<dbReference type="Gene3D" id="1.10.287.110">
    <property type="entry name" value="DnaJ domain"/>
    <property type="match status" value="1"/>
</dbReference>
<sequence length="291" mass="31819">MSDYYETLGVKKNATEADIKKAYRKMALKWHPDKNPDNKEEAEAMFKSISEAYEVLSDKQKREVYDRYGKEGLTNGAGPGGPGGFHFEFHNPQDIFKEFFGGHDPFAEAFGGGGGFGFGGLTGHDPFSGFSAFSSMGGFSGFPDVGGGGSASSFTTFSSSSSGGGGFRGKSVTKTIKTVNGRRVETKKVVENGKERVEVRENGKIKSVTINGKADNEALAIERSKENEGSPVDMIQDRSPFRTSSHHSSRKHPFPENDGFSEEDIRRATEESLKEQKKSRPSSGRGYFNWK</sequence>
<dbReference type="PROSITE" id="PS00636">
    <property type="entry name" value="DNAJ_1"/>
    <property type="match status" value="1"/>
</dbReference>
<feature type="region of interest" description="Disordered" evidence="2">
    <location>
        <begin position="200"/>
        <end position="291"/>
    </location>
</feature>
<comment type="caution">
    <text evidence="4">The sequence shown here is derived from an EMBL/GenBank/DDBJ whole genome shotgun (WGS) entry which is preliminary data.</text>
</comment>